<keyword evidence="6 9" id="KW-0418">Kinase</keyword>
<dbReference type="PROSITE" id="PS01076">
    <property type="entry name" value="ACETATE_KINASE_2"/>
    <property type="match status" value="1"/>
</dbReference>
<evidence type="ECO:0000256" key="8">
    <source>
        <dbReference type="ARBA" id="ARBA00048596"/>
    </source>
</evidence>
<keyword evidence="3 9" id="KW-0963">Cytoplasm</keyword>
<accession>A0A9D1E0V9</accession>
<dbReference type="GO" id="GO:0006083">
    <property type="term" value="P:acetate metabolic process"/>
    <property type="evidence" value="ECO:0007669"/>
    <property type="project" value="TreeGrafter"/>
</dbReference>
<evidence type="ECO:0000256" key="3">
    <source>
        <dbReference type="ARBA" id="ARBA00022490"/>
    </source>
</evidence>
<dbReference type="GO" id="GO:0047761">
    <property type="term" value="F:butyrate kinase activity"/>
    <property type="evidence" value="ECO:0007669"/>
    <property type="project" value="UniProtKB-UniRule"/>
</dbReference>
<reference evidence="11" key="1">
    <citation type="submission" date="2020-10" db="EMBL/GenBank/DDBJ databases">
        <authorList>
            <person name="Gilroy R."/>
        </authorList>
    </citation>
    <scope>NUCLEOTIDE SEQUENCE</scope>
    <source>
        <strain evidence="11">ChiHjej13B12-12457</strain>
    </source>
</reference>
<dbReference type="PANTHER" id="PTHR21060:SF3">
    <property type="entry name" value="BUTYRATE KINASE 2-RELATED"/>
    <property type="match status" value="1"/>
</dbReference>
<evidence type="ECO:0000313" key="12">
    <source>
        <dbReference type="Proteomes" id="UP000886744"/>
    </source>
</evidence>
<dbReference type="Proteomes" id="UP000886744">
    <property type="component" value="Unassembled WGS sequence"/>
</dbReference>
<sequence>MAYILAINPGSTSTKIALFEGEKEVFTKTLRHSAEEISVFERIIDQLRFREDAIIRALNENGVKLGDVKVIVGRGGLLRPIPSGVYEVNAGMLDDLSSSRYGEHASNLGGILAAELASRIDGARAFIADPVVVDELSDIARIGGHPMFPRISIFHALNQKAIAKLYAREQGKDYASLNLVVAHLGGGVSVAAHSGGRVVDVNNALFGEGPFSPERTGGIAAMQLADVCYSGKYTLSEIKKIISGKGGIVAHLGTNSFKEVEDRVAAGDAKAKLISDAFAYNVAKAIGGMAAALSGKVDAILLTGGIAYGKELMQQIADMVSFIAPVKVYPGEDEMGALAGNALAVIEGREEVKKY</sequence>
<proteinExistence type="inferred from homology"/>
<keyword evidence="4 9" id="KW-0808">Transferase</keyword>
<dbReference type="Pfam" id="PF00871">
    <property type="entry name" value="Acetate_kinase"/>
    <property type="match status" value="1"/>
</dbReference>
<dbReference type="PRINTS" id="PR00471">
    <property type="entry name" value="ACETATEKNASE"/>
</dbReference>
<evidence type="ECO:0000313" key="11">
    <source>
        <dbReference type="EMBL" id="HIR62561.1"/>
    </source>
</evidence>
<dbReference type="PANTHER" id="PTHR21060">
    <property type="entry name" value="ACETATE KINASE"/>
    <property type="match status" value="1"/>
</dbReference>
<dbReference type="InterPro" id="IPR011245">
    <property type="entry name" value="Butyrate_kin"/>
</dbReference>
<comment type="caution">
    <text evidence="11">The sequence shown here is derived from an EMBL/GenBank/DDBJ whole genome shotgun (WGS) entry which is preliminary data.</text>
</comment>
<evidence type="ECO:0000256" key="7">
    <source>
        <dbReference type="ARBA" id="ARBA00022840"/>
    </source>
</evidence>
<evidence type="ECO:0000256" key="2">
    <source>
        <dbReference type="ARBA" id="ARBA00008748"/>
    </source>
</evidence>
<comment type="similarity">
    <text evidence="2 9 10">Belongs to the acetokinase family.</text>
</comment>
<dbReference type="InterPro" id="IPR043129">
    <property type="entry name" value="ATPase_NBD"/>
</dbReference>
<organism evidence="11 12">
    <name type="scientific">Candidatus Coprenecus avistercoris</name>
    <dbReference type="NCBI Taxonomy" id="2840730"/>
    <lineage>
        <taxon>Bacteria</taxon>
        <taxon>Pseudomonadati</taxon>
        <taxon>Bacteroidota</taxon>
        <taxon>Bacteroidia</taxon>
        <taxon>Bacteroidales</taxon>
        <taxon>Rikenellaceae</taxon>
        <taxon>Rikenellaceae incertae sedis</taxon>
        <taxon>Candidatus Coprenecus</taxon>
    </lineage>
</organism>
<keyword evidence="5 9" id="KW-0547">Nucleotide-binding</keyword>
<evidence type="ECO:0000256" key="4">
    <source>
        <dbReference type="ARBA" id="ARBA00022679"/>
    </source>
</evidence>
<dbReference type="Gene3D" id="3.30.420.40">
    <property type="match status" value="2"/>
</dbReference>
<dbReference type="GO" id="GO:0005737">
    <property type="term" value="C:cytoplasm"/>
    <property type="evidence" value="ECO:0007669"/>
    <property type="project" value="UniProtKB-SubCell"/>
</dbReference>
<dbReference type="InterPro" id="IPR000890">
    <property type="entry name" value="Aliphatic_acid_kin_short-chain"/>
</dbReference>
<dbReference type="EMBL" id="DVHI01000042">
    <property type="protein sequence ID" value="HIR62561.1"/>
    <property type="molecule type" value="Genomic_DNA"/>
</dbReference>
<dbReference type="HAMAP" id="MF_00542">
    <property type="entry name" value="Butyrate_kinase"/>
    <property type="match status" value="1"/>
</dbReference>
<keyword evidence="7 9" id="KW-0067">ATP-binding</keyword>
<dbReference type="NCBIfam" id="TIGR02707">
    <property type="entry name" value="butyr_kinase"/>
    <property type="match status" value="1"/>
</dbReference>
<dbReference type="GO" id="GO:0008776">
    <property type="term" value="F:acetate kinase activity"/>
    <property type="evidence" value="ECO:0007669"/>
    <property type="project" value="TreeGrafter"/>
</dbReference>
<reference evidence="11" key="2">
    <citation type="journal article" date="2021" name="PeerJ">
        <title>Extensive microbial diversity within the chicken gut microbiome revealed by metagenomics and culture.</title>
        <authorList>
            <person name="Gilroy R."/>
            <person name="Ravi A."/>
            <person name="Getino M."/>
            <person name="Pursley I."/>
            <person name="Horton D.L."/>
            <person name="Alikhan N.F."/>
            <person name="Baker D."/>
            <person name="Gharbi K."/>
            <person name="Hall N."/>
            <person name="Watson M."/>
            <person name="Adriaenssens E.M."/>
            <person name="Foster-Nyarko E."/>
            <person name="Jarju S."/>
            <person name="Secka A."/>
            <person name="Antonio M."/>
            <person name="Oren A."/>
            <person name="Chaudhuri R.R."/>
            <person name="La Ragione R."/>
            <person name="Hildebrand F."/>
            <person name="Pallen M.J."/>
        </authorList>
    </citation>
    <scope>NUCLEOTIDE SEQUENCE</scope>
    <source>
        <strain evidence="11">ChiHjej13B12-12457</strain>
    </source>
</reference>
<comment type="catalytic activity">
    <reaction evidence="8 9">
        <text>butanoate + ATP = butanoyl phosphate + ADP</text>
        <dbReference type="Rhea" id="RHEA:13585"/>
        <dbReference type="ChEBI" id="CHEBI:17968"/>
        <dbReference type="ChEBI" id="CHEBI:30616"/>
        <dbReference type="ChEBI" id="CHEBI:58079"/>
        <dbReference type="ChEBI" id="CHEBI:456216"/>
        <dbReference type="EC" id="2.7.2.7"/>
    </reaction>
</comment>
<dbReference type="GO" id="GO:0005524">
    <property type="term" value="F:ATP binding"/>
    <property type="evidence" value="ECO:0007669"/>
    <property type="project" value="UniProtKB-KW"/>
</dbReference>
<gene>
    <name evidence="9 11" type="primary">buk</name>
    <name evidence="11" type="ORF">IAC94_03435</name>
</gene>
<dbReference type="CDD" id="cd24011">
    <property type="entry name" value="ASKHA_NBD_BK"/>
    <property type="match status" value="1"/>
</dbReference>
<protein>
    <recommendedName>
        <fullName evidence="9">Probable butyrate kinase</fullName>
        <shortName evidence="9">BK</shortName>
        <ecNumber evidence="9">2.7.2.7</ecNumber>
    </recommendedName>
    <alternativeName>
        <fullName evidence="9">Branched-chain carboxylic acid kinase</fullName>
    </alternativeName>
</protein>
<evidence type="ECO:0000256" key="5">
    <source>
        <dbReference type="ARBA" id="ARBA00022741"/>
    </source>
</evidence>
<comment type="subcellular location">
    <subcellularLocation>
        <location evidence="1 9">Cytoplasm</location>
    </subcellularLocation>
</comment>
<dbReference type="SUPFAM" id="SSF53067">
    <property type="entry name" value="Actin-like ATPase domain"/>
    <property type="match status" value="2"/>
</dbReference>
<dbReference type="NCBIfam" id="NF002834">
    <property type="entry name" value="PRK03011.1-5"/>
    <property type="match status" value="1"/>
</dbReference>
<evidence type="ECO:0000256" key="1">
    <source>
        <dbReference type="ARBA" id="ARBA00004496"/>
    </source>
</evidence>
<evidence type="ECO:0000256" key="9">
    <source>
        <dbReference type="HAMAP-Rule" id="MF_00542"/>
    </source>
</evidence>
<name>A0A9D1E0V9_9BACT</name>
<dbReference type="PIRSF" id="PIRSF036458">
    <property type="entry name" value="Butyrate_kin"/>
    <property type="match status" value="1"/>
</dbReference>
<dbReference type="EC" id="2.7.2.7" evidence="9"/>
<evidence type="ECO:0000256" key="6">
    <source>
        <dbReference type="ARBA" id="ARBA00022777"/>
    </source>
</evidence>
<evidence type="ECO:0000256" key="10">
    <source>
        <dbReference type="RuleBase" id="RU003835"/>
    </source>
</evidence>
<dbReference type="AlphaFoldDB" id="A0A9D1E0V9"/>
<dbReference type="InterPro" id="IPR023865">
    <property type="entry name" value="Aliphatic_acid_kinase_CS"/>
</dbReference>
<dbReference type="PROSITE" id="PS01075">
    <property type="entry name" value="ACETATE_KINASE_1"/>
    <property type="match status" value="1"/>
</dbReference>